<dbReference type="InterPro" id="IPR002104">
    <property type="entry name" value="Integrase_catalytic"/>
</dbReference>
<dbReference type="PROSITE" id="PS51898">
    <property type="entry name" value="TYR_RECOMBINASE"/>
    <property type="match status" value="1"/>
</dbReference>
<organism evidence="9 10">
    <name type="scientific">Extibacter muris</name>
    <dbReference type="NCBI Taxonomy" id="1796622"/>
    <lineage>
        <taxon>Bacteria</taxon>
        <taxon>Bacillati</taxon>
        <taxon>Bacillota</taxon>
        <taxon>Clostridia</taxon>
        <taxon>Lachnospirales</taxon>
        <taxon>Lachnospiraceae</taxon>
        <taxon>Extibacter</taxon>
    </lineage>
</organism>
<dbReference type="Gene3D" id="1.10.150.130">
    <property type="match status" value="1"/>
</dbReference>
<keyword evidence="4 6" id="KW-0238">DNA-binding</keyword>
<evidence type="ECO:0000256" key="1">
    <source>
        <dbReference type="ARBA" id="ARBA00003283"/>
    </source>
</evidence>
<dbReference type="PANTHER" id="PTHR30349">
    <property type="entry name" value="PHAGE INTEGRASE-RELATED"/>
    <property type="match status" value="1"/>
</dbReference>
<dbReference type="InterPro" id="IPR011010">
    <property type="entry name" value="DNA_brk_join_enz"/>
</dbReference>
<dbReference type="Pfam" id="PF14659">
    <property type="entry name" value="Phage_int_SAM_3"/>
    <property type="match status" value="1"/>
</dbReference>
<evidence type="ECO:0000256" key="6">
    <source>
        <dbReference type="PROSITE-ProRule" id="PRU01248"/>
    </source>
</evidence>
<dbReference type="InterPro" id="IPR013762">
    <property type="entry name" value="Integrase-like_cat_sf"/>
</dbReference>
<dbReference type="SUPFAM" id="SSF56349">
    <property type="entry name" value="DNA breaking-rejoining enzymes"/>
    <property type="match status" value="1"/>
</dbReference>
<dbReference type="CDD" id="cd01189">
    <property type="entry name" value="INT_ICEBs1_C_like"/>
    <property type="match status" value="1"/>
</dbReference>
<evidence type="ECO:0000313" key="10">
    <source>
        <dbReference type="Proteomes" id="UP000295710"/>
    </source>
</evidence>
<dbReference type="InterPro" id="IPR010998">
    <property type="entry name" value="Integrase_recombinase_N"/>
</dbReference>
<comment type="caution">
    <text evidence="9">The sequence shown here is derived from an EMBL/GenBank/DDBJ whole genome shotgun (WGS) entry which is preliminary data.</text>
</comment>
<dbReference type="RefSeq" id="WP_132281669.1">
    <property type="nucleotide sequence ID" value="NZ_JAOBST010000119.1"/>
</dbReference>
<dbReference type="Proteomes" id="UP000295710">
    <property type="component" value="Unassembled WGS sequence"/>
</dbReference>
<evidence type="ECO:0000256" key="3">
    <source>
        <dbReference type="ARBA" id="ARBA00022908"/>
    </source>
</evidence>
<proteinExistence type="inferred from homology"/>
<evidence type="ECO:0000256" key="5">
    <source>
        <dbReference type="ARBA" id="ARBA00023172"/>
    </source>
</evidence>
<dbReference type="InterPro" id="IPR044068">
    <property type="entry name" value="CB"/>
</dbReference>
<gene>
    <name evidence="9" type="ORF">E1963_19095</name>
</gene>
<name>A0A4R4F8F6_9FIRM</name>
<comment type="similarity">
    <text evidence="2">Belongs to the 'phage' integrase family.</text>
</comment>
<dbReference type="PROSITE" id="PS51900">
    <property type="entry name" value="CB"/>
    <property type="match status" value="1"/>
</dbReference>
<protein>
    <submittedName>
        <fullName evidence="9">Site-specific integrase</fullName>
    </submittedName>
</protein>
<evidence type="ECO:0000313" key="9">
    <source>
        <dbReference type="EMBL" id="TDA20072.1"/>
    </source>
</evidence>
<dbReference type="GO" id="GO:0006310">
    <property type="term" value="P:DNA recombination"/>
    <property type="evidence" value="ECO:0007669"/>
    <property type="project" value="UniProtKB-KW"/>
</dbReference>
<comment type="function">
    <text evidence="1">Site-specific tyrosine recombinase, which acts by catalyzing the cutting and rejoining of the recombining DNA molecules.</text>
</comment>
<dbReference type="PANTHER" id="PTHR30349:SF64">
    <property type="entry name" value="PROPHAGE INTEGRASE INTD-RELATED"/>
    <property type="match status" value="1"/>
</dbReference>
<dbReference type="InterPro" id="IPR004107">
    <property type="entry name" value="Integrase_SAM-like_N"/>
</dbReference>
<keyword evidence="5" id="KW-0233">DNA recombination</keyword>
<dbReference type="AlphaFoldDB" id="A0A4R4F8F6"/>
<feature type="domain" description="Tyr recombinase" evidence="7">
    <location>
        <begin position="169"/>
        <end position="365"/>
    </location>
</feature>
<evidence type="ECO:0000259" key="8">
    <source>
        <dbReference type="PROSITE" id="PS51900"/>
    </source>
</evidence>
<dbReference type="GO" id="GO:0003677">
    <property type="term" value="F:DNA binding"/>
    <property type="evidence" value="ECO:0007669"/>
    <property type="project" value="UniProtKB-UniRule"/>
</dbReference>
<dbReference type="Gene3D" id="1.10.443.10">
    <property type="entry name" value="Intergrase catalytic core"/>
    <property type="match status" value="1"/>
</dbReference>
<keyword evidence="3" id="KW-0229">DNA integration</keyword>
<dbReference type="InterPro" id="IPR050090">
    <property type="entry name" value="Tyrosine_recombinase_XerCD"/>
</dbReference>
<dbReference type="EMBL" id="SMMX01000044">
    <property type="protein sequence ID" value="TDA20072.1"/>
    <property type="molecule type" value="Genomic_DNA"/>
</dbReference>
<evidence type="ECO:0000256" key="4">
    <source>
        <dbReference type="ARBA" id="ARBA00023125"/>
    </source>
</evidence>
<evidence type="ECO:0000256" key="2">
    <source>
        <dbReference type="ARBA" id="ARBA00008857"/>
    </source>
</evidence>
<keyword evidence="10" id="KW-1185">Reference proteome</keyword>
<dbReference type="Pfam" id="PF00589">
    <property type="entry name" value="Phage_integrase"/>
    <property type="match status" value="1"/>
</dbReference>
<evidence type="ECO:0000259" key="7">
    <source>
        <dbReference type="PROSITE" id="PS51898"/>
    </source>
</evidence>
<reference evidence="9 10" key="1">
    <citation type="journal article" date="2016" name="Nat. Microbiol.">
        <title>The Mouse Intestinal Bacterial Collection (miBC) provides host-specific insight into cultured diversity and functional potential of the gut microbiota.</title>
        <authorList>
            <person name="Lagkouvardos I."/>
            <person name="Pukall R."/>
            <person name="Abt B."/>
            <person name="Foesel B.U."/>
            <person name="Meier-Kolthoff J.P."/>
            <person name="Kumar N."/>
            <person name="Bresciani A."/>
            <person name="Martinez I."/>
            <person name="Just S."/>
            <person name="Ziegler C."/>
            <person name="Brugiroux S."/>
            <person name="Garzetti D."/>
            <person name="Wenning M."/>
            <person name="Bui T.P."/>
            <person name="Wang J."/>
            <person name="Hugenholtz F."/>
            <person name="Plugge C.M."/>
            <person name="Peterson D.A."/>
            <person name="Hornef M.W."/>
            <person name="Baines J.F."/>
            <person name="Smidt H."/>
            <person name="Walter J."/>
            <person name="Kristiansen K."/>
            <person name="Nielsen H.B."/>
            <person name="Haller D."/>
            <person name="Overmann J."/>
            <person name="Stecher B."/>
            <person name="Clavel T."/>
        </authorList>
    </citation>
    <scope>NUCLEOTIDE SEQUENCE [LARGE SCALE GENOMIC DNA]</scope>
    <source>
        <strain evidence="9 10">DSM 28560</strain>
    </source>
</reference>
<accession>A0A4R4F8F6</accession>
<sequence>MSKKGENIYKRKDGRWEARYLKKDAYGGIARYGYCYGKTYGEAKEKVTRAKAGLADYQSASEKGGKKTFACYCDEWLLLKRSKVTKSTFVKYGTILEKHIKPEFGKRQAEILSEVQIEQFSYGLLHKKNLSPKTVKDILVVLHSVLNYVQKQNGSLKSVDIVYPKEEPKEMRVLSCEEQRRFKSYLLADMDTCKFGVFLALSTGLRLGELCALTWADISLQDETIQVRKTMQRLRATEHAEDGKTSIVIGNPKSGTSSRIIPLNQDITALCRLWKSDNPASYILTGEESRYMEPRMLQYRMKQYAEACGLDGVHFHTLRHSFATRCVEVGFELKSLSEILGHSSPRITLERYVHSSLELKRENMNKLSGL</sequence>
<feature type="domain" description="Core-binding (CB)" evidence="8">
    <location>
        <begin position="67"/>
        <end position="150"/>
    </location>
</feature>
<dbReference type="GO" id="GO:0015074">
    <property type="term" value="P:DNA integration"/>
    <property type="evidence" value="ECO:0007669"/>
    <property type="project" value="UniProtKB-KW"/>
</dbReference>